<dbReference type="EMBL" id="CZPT02000696">
    <property type="protein sequence ID" value="SCU67160.1"/>
    <property type="molecule type" value="Genomic_DNA"/>
</dbReference>
<comment type="caution">
    <text evidence="2">The sequence shown here is derived from an EMBL/GenBank/DDBJ whole genome shotgun (WGS) entry which is preliminary data.</text>
</comment>
<accession>A0A1G4I5J2</accession>
<protein>
    <submittedName>
        <fullName evidence="2">Uncharacterized protein</fullName>
    </submittedName>
</protein>
<gene>
    <name evidence="2" type="ORF">TEOVI_000849600</name>
</gene>
<dbReference type="AlphaFoldDB" id="A0A1G4I5J2"/>
<dbReference type="Proteomes" id="UP000195570">
    <property type="component" value="Unassembled WGS sequence"/>
</dbReference>
<evidence type="ECO:0000313" key="2">
    <source>
        <dbReference type="EMBL" id="SCU67160.1"/>
    </source>
</evidence>
<evidence type="ECO:0000256" key="1">
    <source>
        <dbReference type="SAM" id="MobiDB-lite"/>
    </source>
</evidence>
<proteinExistence type="predicted"/>
<sequence>MYDPAVPNNYRDVKIVQWKRAREVEENEKLSRTSMESILATPSPFDFPGMVQPPSPTPTDTSFPGSSEVLPLHLSVEELHQRRVRQSAALGITTAIRLERDELEAAHKVKVATGMDRKGRIGSKLEKFMKMATSSSSSGDAASGSNGDADVSSGMSSMGLPPSSLAGSSAPLVFQRSTLAAGGYMVKEDTNAQDGRKAPSGKPSSTILIRFIRDGPPPDLFEEDATAGGDNEGGAVGSLRAAGLAFLENVQGQCARYGIVRSVRPALLTEEQRTAVRARLEQCASTPVEVELRFARELVRVLVRFDTVAGAFKAIDALQQNCVNWSVCFFPTILFDAGTLGPSDGEPLCGT</sequence>
<dbReference type="RefSeq" id="XP_067078517.1">
    <property type="nucleotide sequence ID" value="XM_067222416.1"/>
</dbReference>
<name>A0A1G4I5J2_TRYEQ</name>
<feature type="region of interest" description="Disordered" evidence="1">
    <location>
        <begin position="132"/>
        <end position="167"/>
    </location>
</feature>
<evidence type="ECO:0000313" key="3">
    <source>
        <dbReference type="Proteomes" id="UP000195570"/>
    </source>
</evidence>
<dbReference type="GeneID" id="92382430"/>
<keyword evidence="3" id="KW-1185">Reference proteome</keyword>
<dbReference type="VEuPathDB" id="TriTrypDB:TEOVI_000849600"/>
<feature type="compositionally biased region" description="Low complexity" evidence="1">
    <location>
        <begin position="134"/>
        <end position="167"/>
    </location>
</feature>
<organism evidence="2 3">
    <name type="scientific">Trypanosoma equiperdum</name>
    <dbReference type="NCBI Taxonomy" id="5694"/>
    <lineage>
        <taxon>Eukaryota</taxon>
        <taxon>Discoba</taxon>
        <taxon>Euglenozoa</taxon>
        <taxon>Kinetoplastea</taxon>
        <taxon>Metakinetoplastina</taxon>
        <taxon>Trypanosomatida</taxon>
        <taxon>Trypanosomatidae</taxon>
        <taxon>Trypanosoma</taxon>
    </lineage>
</organism>
<reference evidence="2" key="1">
    <citation type="submission" date="2016-09" db="EMBL/GenBank/DDBJ databases">
        <authorList>
            <person name="Hebert L."/>
            <person name="Moumen B."/>
        </authorList>
    </citation>
    <scope>NUCLEOTIDE SEQUENCE [LARGE SCALE GENOMIC DNA]</scope>
    <source>
        <strain evidence="2">OVI</strain>
    </source>
</reference>